<dbReference type="Proteomes" id="UP001157502">
    <property type="component" value="Chromosome 9"/>
</dbReference>
<sequence length="135" mass="15178">MSRPSPILPSVCFVYEQPLLVPQRSGVCKRLVHREKSGNWQVILDRLLDCTATVCPGHLCQCHLLVLDSRGQRYFVPEDWTIAASGVMTKSQTVDCTKLCTGSSHDLDPAMDETGLNRAMDRFLLLRSRPVLFCE</sequence>
<organism evidence="1 2">
    <name type="scientific">Dallia pectoralis</name>
    <name type="common">Alaska blackfish</name>
    <dbReference type="NCBI Taxonomy" id="75939"/>
    <lineage>
        <taxon>Eukaryota</taxon>
        <taxon>Metazoa</taxon>
        <taxon>Chordata</taxon>
        <taxon>Craniata</taxon>
        <taxon>Vertebrata</taxon>
        <taxon>Euteleostomi</taxon>
        <taxon>Actinopterygii</taxon>
        <taxon>Neopterygii</taxon>
        <taxon>Teleostei</taxon>
        <taxon>Protacanthopterygii</taxon>
        <taxon>Esociformes</taxon>
        <taxon>Umbridae</taxon>
        <taxon>Dallia</taxon>
    </lineage>
</organism>
<evidence type="ECO:0000313" key="2">
    <source>
        <dbReference type="Proteomes" id="UP001157502"/>
    </source>
</evidence>
<gene>
    <name evidence="1" type="ORF">DPEC_G00111720</name>
</gene>
<proteinExistence type="predicted"/>
<evidence type="ECO:0000313" key="1">
    <source>
        <dbReference type="EMBL" id="KAJ8006871.1"/>
    </source>
</evidence>
<protein>
    <submittedName>
        <fullName evidence="1">Uncharacterized protein</fullName>
    </submittedName>
</protein>
<accession>A0ACC2GT72</accession>
<keyword evidence="2" id="KW-1185">Reference proteome</keyword>
<reference evidence="1" key="1">
    <citation type="submission" date="2021-05" db="EMBL/GenBank/DDBJ databases">
        <authorList>
            <person name="Pan Q."/>
            <person name="Jouanno E."/>
            <person name="Zahm M."/>
            <person name="Klopp C."/>
            <person name="Cabau C."/>
            <person name="Louis A."/>
            <person name="Berthelot C."/>
            <person name="Parey E."/>
            <person name="Roest Crollius H."/>
            <person name="Montfort J."/>
            <person name="Robinson-Rechavi M."/>
            <person name="Bouchez O."/>
            <person name="Lampietro C."/>
            <person name="Lopez Roques C."/>
            <person name="Donnadieu C."/>
            <person name="Postlethwait J."/>
            <person name="Bobe J."/>
            <person name="Dillon D."/>
            <person name="Chandos A."/>
            <person name="von Hippel F."/>
            <person name="Guiguen Y."/>
        </authorList>
    </citation>
    <scope>NUCLEOTIDE SEQUENCE</scope>
    <source>
        <strain evidence="1">YG-Jan2019</strain>
    </source>
</reference>
<dbReference type="EMBL" id="CM055736">
    <property type="protein sequence ID" value="KAJ8006871.1"/>
    <property type="molecule type" value="Genomic_DNA"/>
</dbReference>
<comment type="caution">
    <text evidence="1">The sequence shown here is derived from an EMBL/GenBank/DDBJ whole genome shotgun (WGS) entry which is preliminary data.</text>
</comment>
<name>A0ACC2GT72_DALPE</name>